<protein>
    <submittedName>
        <fullName evidence="1">Uncharacterized protein</fullName>
    </submittedName>
</protein>
<feature type="non-terminal residue" evidence="1">
    <location>
        <position position="119"/>
    </location>
</feature>
<dbReference type="AlphaFoldDB" id="A0A382SI81"/>
<name>A0A382SI81_9ZZZZ</name>
<dbReference type="EMBL" id="UINC01129294">
    <property type="protein sequence ID" value="SVD09576.1"/>
    <property type="molecule type" value="Genomic_DNA"/>
</dbReference>
<gene>
    <name evidence="1" type="ORF">METZ01_LOCUS362430</name>
</gene>
<sequence>MLRVHKFFILSSLISLLVACHDLSQSSRSETMPVPSAAELFGNPDYPGFSYGGYRGKSRETVPTKMELADDMKILSAMGVKIIRTYNTSAYPQAARLLAAIRDLKRQDPDFEMYVMLGA</sequence>
<proteinExistence type="predicted"/>
<evidence type="ECO:0000313" key="1">
    <source>
        <dbReference type="EMBL" id="SVD09576.1"/>
    </source>
</evidence>
<reference evidence="1" key="1">
    <citation type="submission" date="2018-05" db="EMBL/GenBank/DDBJ databases">
        <authorList>
            <person name="Lanie J.A."/>
            <person name="Ng W.-L."/>
            <person name="Kazmierczak K.M."/>
            <person name="Andrzejewski T.M."/>
            <person name="Davidsen T.M."/>
            <person name="Wayne K.J."/>
            <person name="Tettelin H."/>
            <person name="Glass J.I."/>
            <person name="Rusch D."/>
            <person name="Podicherti R."/>
            <person name="Tsui H.-C.T."/>
            <person name="Winkler M.E."/>
        </authorList>
    </citation>
    <scope>NUCLEOTIDE SEQUENCE</scope>
</reference>
<dbReference type="PROSITE" id="PS51257">
    <property type="entry name" value="PROKAR_LIPOPROTEIN"/>
    <property type="match status" value="1"/>
</dbReference>
<accession>A0A382SI81</accession>
<organism evidence="1">
    <name type="scientific">marine metagenome</name>
    <dbReference type="NCBI Taxonomy" id="408172"/>
    <lineage>
        <taxon>unclassified sequences</taxon>
        <taxon>metagenomes</taxon>
        <taxon>ecological metagenomes</taxon>
    </lineage>
</organism>